<organism evidence="2 3">
    <name type="scientific">Christiangramia antarctica</name>
    <dbReference type="NCBI Taxonomy" id="2058158"/>
    <lineage>
        <taxon>Bacteria</taxon>
        <taxon>Pseudomonadati</taxon>
        <taxon>Bacteroidota</taxon>
        <taxon>Flavobacteriia</taxon>
        <taxon>Flavobacteriales</taxon>
        <taxon>Flavobacteriaceae</taxon>
        <taxon>Christiangramia</taxon>
    </lineage>
</organism>
<feature type="domain" description="SnoaL-like" evidence="1">
    <location>
        <begin position="64"/>
        <end position="185"/>
    </location>
</feature>
<dbReference type="PROSITE" id="PS51257">
    <property type="entry name" value="PROKAR_LIPOPROTEIN"/>
    <property type="match status" value="1"/>
</dbReference>
<dbReference type="RefSeq" id="WP_251740020.1">
    <property type="nucleotide sequence ID" value="NZ_JBHUOJ010000037.1"/>
</dbReference>
<dbReference type="EMBL" id="JBHUOJ010000037">
    <property type="protein sequence ID" value="MFD2834876.1"/>
    <property type="molecule type" value="Genomic_DNA"/>
</dbReference>
<dbReference type="Gene3D" id="3.10.450.50">
    <property type="match status" value="1"/>
</dbReference>
<dbReference type="SUPFAM" id="SSF54427">
    <property type="entry name" value="NTF2-like"/>
    <property type="match status" value="1"/>
</dbReference>
<dbReference type="InterPro" id="IPR037401">
    <property type="entry name" value="SnoaL-like"/>
</dbReference>
<comment type="caution">
    <text evidence="2">The sequence shown here is derived from an EMBL/GenBank/DDBJ whole genome shotgun (WGS) entry which is preliminary data.</text>
</comment>
<accession>A0ABW5X740</accession>
<sequence length="186" mass="20698">MKTKLVLTVILTSFLFLYGCSDNDDTTEESELISQSTFSSKISNEGKGSSVTSQAFPQAKQEVIETFEAIAQSIIDGDMDLLISFHAYGPKFTEFKDGALRNGGEANEAYERTVFGSVTEVVRFDANDLQVAVYYGNVANVTFHSDFRLRFGEGTEPVIINNQITLLFVKTKGKWKIVHEHHSPLL</sequence>
<evidence type="ECO:0000259" key="1">
    <source>
        <dbReference type="Pfam" id="PF13474"/>
    </source>
</evidence>
<proteinExistence type="predicted"/>
<keyword evidence="3" id="KW-1185">Reference proteome</keyword>
<dbReference type="InterPro" id="IPR032710">
    <property type="entry name" value="NTF2-like_dom_sf"/>
</dbReference>
<dbReference type="Pfam" id="PF13474">
    <property type="entry name" value="SnoaL_3"/>
    <property type="match status" value="1"/>
</dbReference>
<evidence type="ECO:0000313" key="2">
    <source>
        <dbReference type="EMBL" id="MFD2834876.1"/>
    </source>
</evidence>
<name>A0ABW5X740_9FLAO</name>
<dbReference type="Proteomes" id="UP001597438">
    <property type="component" value="Unassembled WGS sequence"/>
</dbReference>
<evidence type="ECO:0000313" key="3">
    <source>
        <dbReference type="Proteomes" id="UP001597438"/>
    </source>
</evidence>
<protein>
    <submittedName>
        <fullName evidence="2">YybH family protein</fullName>
    </submittedName>
</protein>
<reference evidence="3" key="1">
    <citation type="journal article" date="2019" name="Int. J. Syst. Evol. Microbiol.">
        <title>The Global Catalogue of Microorganisms (GCM) 10K type strain sequencing project: providing services to taxonomists for standard genome sequencing and annotation.</title>
        <authorList>
            <consortium name="The Broad Institute Genomics Platform"/>
            <consortium name="The Broad Institute Genome Sequencing Center for Infectious Disease"/>
            <person name="Wu L."/>
            <person name="Ma J."/>
        </authorList>
    </citation>
    <scope>NUCLEOTIDE SEQUENCE [LARGE SCALE GENOMIC DNA]</scope>
    <source>
        <strain evidence="3">KCTC 52925</strain>
    </source>
</reference>
<gene>
    <name evidence="2" type="ORF">ACFSYS_16410</name>
</gene>